<dbReference type="Gene3D" id="1.10.3210.10">
    <property type="entry name" value="Hypothetical protein af1432"/>
    <property type="match status" value="1"/>
</dbReference>
<evidence type="ECO:0000259" key="1">
    <source>
        <dbReference type="SMART" id="SM00471"/>
    </source>
</evidence>
<dbReference type="NCBIfam" id="TIGR00277">
    <property type="entry name" value="HDIG"/>
    <property type="match status" value="1"/>
</dbReference>
<dbReference type="STRING" id="335543.Sfum_4103"/>
<organism evidence="2 3">
    <name type="scientific">Syntrophobacter fumaroxidans (strain DSM 10017 / MPOB)</name>
    <dbReference type="NCBI Taxonomy" id="335543"/>
    <lineage>
        <taxon>Bacteria</taxon>
        <taxon>Pseudomonadati</taxon>
        <taxon>Thermodesulfobacteriota</taxon>
        <taxon>Syntrophobacteria</taxon>
        <taxon>Syntrophobacterales</taxon>
        <taxon>Syntrophobacteraceae</taxon>
        <taxon>Syntrophobacter</taxon>
    </lineage>
</organism>
<name>A0LQR6_SYNFM</name>
<evidence type="ECO:0000313" key="3">
    <source>
        <dbReference type="Proteomes" id="UP000001784"/>
    </source>
</evidence>
<dbReference type="AlphaFoldDB" id="A0LQR6"/>
<dbReference type="RefSeq" id="WP_011700881.1">
    <property type="nucleotide sequence ID" value="NC_008554.1"/>
</dbReference>
<evidence type="ECO:0000313" key="2">
    <source>
        <dbReference type="EMBL" id="ABK19768.1"/>
    </source>
</evidence>
<dbReference type="eggNOG" id="COG1418">
    <property type="taxonomic scope" value="Bacteria"/>
</dbReference>
<dbReference type="GO" id="GO:0016787">
    <property type="term" value="F:hydrolase activity"/>
    <property type="evidence" value="ECO:0007669"/>
    <property type="project" value="UniProtKB-KW"/>
</dbReference>
<dbReference type="SMART" id="SM00471">
    <property type="entry name" value="HDc"/>
    <property type="match status" value="1"/>
</dbReference>
<sequence length="196" mass="22374">MIIPSRVECLALMSRMEMPVHIRKHSMMVAITAVFLGRMLNGNGVRLDLRLLEAGALLHDIAKARGLQTGENHSQLGAKMVGELGFELLAPIVEDHATLDEAKLRGPVDESLLVNYADKRVKHDRIVTISDRFEDLVRRYAKTESHLRFMREKLILYQELELRIFEHLSVTPDSREIMGLSLNDNSYETGSEHYEH</sequence>
<dbReference type="CDD" id="cd00077">
    <property type="entry name" value="HDc"/>
    <property type="match status" value="1"/>
</dbReference>
<dbReference type="HOGENOM" id="CLU_116766_0_0_7"/>
<dbReference type="InterPro" id="IPR003607">
    <property type="entry name" value="HD/PDEase_dom"/>
</dbReference>
<proteinExistence type="predicted"/>
<dbReference type="KEGG" id="sfu:Sfum_4103"/>
<dbReference type="Pfam" id="PF01966">
    <property type="entry name" value="HD"/>
    <property type="match status" value="1"/>
</dbReference>
<dbReference type="InterPro" id="IPR006674">
    <property type="entry name" value="HD_domain"/>
</dbReference>
<dbReference type="InParanoid" id="A0LQR6"/>
<keyword evidence="2" id="KW-0378">Hydrolase</keyword>
<gene>
    <name evidence="2" type="ordered locus">Sfum_4103</name>
</gene>
<accession>A0LQR6</accession>
<dbReference type="InterPro" id="IPR006675">
    <property type="entry name" value="HDIG_dom"/>
</dbReference>
<dbReference type="EMBL" id="CP000478">
    <property type="protein sequence ID" value="ABK19768.1"/>
    <property type="molecule type" value="Genomic_DNA"/>
</dbReference>
<dbReference type="Proteomes" id="UP000001784">
    <property type="component" value="Chromosome"/>
</dbReference>
<protein>
    <submittedName>
        <fullName evidence="2">Metal dependent phosphohydrolase</fullName>
    </submittedName>
</protein>
<dbReference type="SUPFAM" id="SSF109604">
    <property type="entry name" value="HD-domain/PDEase-like"/>
    <property type="match status" value="1"/>
</dbReference>
<feature type="domain" description="HD/PDEase" evidence="1">
    <location>
        <begin position="18"/>
        <end position="145"/>
    </location>
</feature>
<reference evidence="2 3" key="1">
    <citation type="submission" date="2006-10" db="EMBL/GenBank/DDBJ databases">
        <title>Complete sequence of Syntrophobacter fumaroxidans MPOB.</title>
        <authorList>
            <consortium name="US DOE Joint Genome Institute"/>
            <person name="Copeland A."/>
            <person name="Lucas S."/>
            <person name="Lapidus A."/>
            <person name="Barry K."/>
            <person name="Detter J.C."/>
            <person name="Glavina del Rio T."/>
            <person name="Hammon N."/>
            <person name="Israni S."/>
            <person name="Pitluck S."/>
            <person name="Goltsman E.G."/>
            <person name="Martinez M."/>
            <person name="Schmutz J."/>
            <person name="Larimer F."/>
            <person name="Land M."/>
            <person name="Hauser L."/>
            <person name="Kyrpides N."/>
            <person name="Kim E."/>
            <person name="Boone D.R."/>
            <person name="Brockman F."/>
            <person name="Culley D."/>
            <person name="Ferry J."/>
            <person name="Gunsalus R."/>
            <person name="McInerney M.J."/>
            <person name="Morrison M."/>
            <person name="Plugge C."/>
            <person name="Rohlin L."/>
            <person name="Scholten J."/>
            <person name="Sieber J."/>
            <person name="Stams A.J.M."/>
            <person name="Worm P."/>
            <person name="Henstra A.M."/>
            <person name="Richardson P."/>
        </authorList>
    </citation>
    <scope>NUCLEOTIDE SEQUENCE [LARGE SCALE GENOMIC DNA]</scope>
    <source>
        <strain evidence="3">DSM 10017 / MPOB</strain>
    </source>
</reference>
<keyword evidence="3" id="KW-1185">Reference proteome</keyword>